<dbReference type="Gene3D" id="3.40.50.150">
    <property type="entry name" value="Vaccinia Virus protein VP39"/>
    <property type="match status" value="1"/>
</dbReference>
<evidence type="ECO:0000256" key="1">
    <source>
        <dbReference type="ARBA" id="ARBA00022603"/>
    </source>
</evidence>
<dbReference type="InterPro" id="IPR049560">
    <property type="entry name" value="MeTrfase_RsmB-F_NOP2_cat"/>
</dbReference>
<dbReference type="PANTHER" id="PTHR22807">
    <property type="entry name" value="NOP2 YEAST -RELATED NOL1/NOP2/FMU SUN DOMAIN-CONTAINING"/>
    <property type="match status" value="1"/>
</dbReference>
<dbReference type="Pfam" id="PF01189">
    <property type="entry name" value="Methyltr_RsmB-F"/>
    <property type="match status" value="1"/>
</dbReference>
<keyword evidence="4 5" id="KW-0694">RNA-binding</keyword>
<dbReference type="AlphaFoldDB" id="A0A6L5XN22"/>
<comment type="caution">
    <text evidence="7">The sequence shown here is derived from an EMBL/GenBank/DDBJ whole genome shotgun (WGS) entry which is preliminary data.</text>
</comment>
<feature type="binding site" evidence="5">
    <location>
        <position position="348"/>
    </location>
    <ligand>
        <name>S-adenosyl-L-methionine</name>
        <dbReference type="ChEBI" id="CHEBI:59789"/>
    </ligand>
</feature>
<evidence type="ECO:0000256" key="2">
    <source>
        <dbReference type="ARBA" id="ARBA00022679"/>
    </source>
</evidence>
<evidence type="ECO:0000256" key="4">
    <source>
        <dbReference type="ARBA" id="ARBA00022884"/>
    </source>
</evidence>
<feature type="binding site" evidence="5">
    <location>
        <position position="321"/>
    </location>
    <ligand>
        <name>S-adenosyl-L-methionine</name>
        <dbReference type="ChEBI" id="CHEBI:59789"/>
    </ligand>
</feature>
<keyword evidence="3 5" id="KW-0949">S-adenosyl-L-methionine</keyword>
<keyword evidence="8" id="KW-1185">Reference proteome</keyword>
<dbReference type="PRINTS" id="PR02008">
    <property type="entry name" value="RCMTFAMILY"/>
</dbReference>
<dbReference type="GO" id="GO:0003723">
    <property type="term" value="F:RNA binding"/>
    <property type="evidence" value="ECO:0007669"/>
    <property type="project" value="UniProtKB-UniRule"/>
</dbReference>
<dbReference type="SUPFAM" id="SSF48013">
    <property type="entry name" value="NusB-like"/>
    <property type="match status" value="1"/>
</dbReference>
<evidence type="ECO:0000256" key="3">
    <source>
        <dbReference type="ARBA" id="ARBA00022691"/>
    </source>
</evidence>
<name>A0A6L5XN22_9BACT</name>
<dbReference type="InterPro" id="IPR001678">
    <property type="entry name" value="MeTrfase_RsmB-F_NOP2_dom"/>
</dbReference>
<feature type="active site" description="Nucleophile" evidence="5">
    <location>
        <position position="419"/>
    </location>
</feature>
<comment type="caution">
    <text evidence="5">Lacks conserved residue(s) required for the propagation of feature annotation.</text>
</comment>
<reference evidence="7 8" key="1">
    <citation type="submission" date="2019-09" db="EMBL/GenBank/DDBJ databases">
        <title>In-depth cultivation of the pig gut microbiome towards novel bacterial diversity and tailored functional studies.</title>
        <authorList>
            <person name="Wylensek D."/>
            <person name="Hitch T.C.A."/>
            <person name="Clavel T."/>
        </authorList>
    </citation>
    <scope>NUCLEOTIDE SEQUENCE [LARGE SCALE GENOMIC DNA]</scope>
    <source>
        <strain evidence="7 8">PG-178-WT-4</strain>
    </source>
</reference>
<comment type="similarity">
    <text evidence="5">Belongs to the class I-like SAM-binding methyltransferase superfamily. RsmB/NOP family.</text>
</comment>
<dbReference type="Proteomes" id="UP000477488">
    <property type="component" value="Unassembled WGS sequence"/>
</dbReference>
<proteinExistence type="inferred from homology"/>
<dbReference type="InterPro" id="IPR023267">
    <property type="entry name" value="RCMT"/>
</dbReference>
<evidence type="ECO:0000313" key="8">
    <source>
        <dbReference type="Proteomes" id="UP000477488"/>
    </source>
</evidence>
<evidence type="ECO:0000256" key="5">
    <source>
        <dbReference type="PROSITE-ProRule" id="PRU01023"/>
    </source>
</evidence>
<gene>
    <name evidence="7" type="ORF">FYJ44_10995</name>
</gene>
<feature type="binding site" evidence="5">
    <location>
        <position position="364"/>
    </location>
    <ligand>
        <name>S-adenosyl-L-methionine</name>
        <dbReference type="ChEBI" id="CHEBI:59789"/>
    </ligand>
</feature>
<dbReference type="PROSITE" id="PS51686">
    <property type="entry name" value="SAM_MT_RSMB_NOP"/>
    <property type="match status" value="1"/>
</dbReference>
<dbReference type="InterPro" id="IPR035926">
    <property type="entry name" value="NusB-like_sf"/>
</dbReference>
<dbReference type="GO" id="GO:0008173">
    <property type="term" value="F:RNA methyltransferase activity"/>
    <property type="evidence" value="ECO:0007669"/>
    <property type="project" value="InterPro"/>
</dbReference>
<sequence length="466" mass="50760">MSGRNTAPSLRFLKKLPRDGRTAALHALLLTGAGLSAQEALAAALADTQSGLPGRNDALSSQERHLCAELVYGCLRSEIRIAYLLGRVLPRPERLPLPLSHILVLAVYALLFQERVPDHAAVHGAVEQAERLFGRSLARVANGALRSIQRFGAAVNTPEFYTEDTGRGTFGAWDGLCRYYSLPRWFADLWLAAYGEESALSLMRRSFARPWTGLRINARHALAPDLRAALLALAENGRGQAVGLWGMAFAPGALPTEVLGNSLEHWRRGGALSFQSAGSQLVLEELGLTCWQGKVWDACAGFGGKSAALLERGVDVALSTDRAWSRLRHLPGLCRDLRLPAPAVCLADATAPPLSRWDGHILLDAPCSGLGVLARRPDIRKASRRSPADLEQLADLQSRLLDRLGGLLQPGRELAYITCTLNPAENEQAVARLLRARPELALLRQWQTPHAHPWLEGMYGAVLRRA</sequence>
<dbReference type="GO" id="GO:0001510">
    <property type="term" value="P:RNA methylation"/>
    <property type="evidence" value="ECO:0007669"/>
    <property type="project" value="InterPro"/>
</dbReference>
<dbReference type="GO" id="GO:0006355">
    <property type="term" value="P:regulation of DNA-templated transcription"/>
    <property type="evidence" value="ECO:0007669"/>
    <property type="project" value="InterPro"/>
</dbReference>
<keyword evidence="1 5" id="KW-0489">Methyltransferase</keyword>
<dbReference type="PANTHER" id="PTHR22807:SF53">
    <property type="entry name" value="RIBOSOMAL RNA SMALL SUBUNIT METHYLTRANSFERASE B-RELATED"/>
    <property type="match status" value="1"/>
</dbReference>
<dbReference type="InterPro" id="IPR006027">
    <property type="entry name" value="NusB_RsmB_TIM44"/>
</dbReference>
<dbReference type="EMBL" id="VUMH01000011">
    <property type="protein sequence ID" value="MSS28546.1"/>
    <property type="molecule type" value="Genomic_DNA"/>
</dbReference>
<organism evidence="7 8">
    <name type="scientific">Desulfovibrio porci</name>
    <dbReference type="NCBI Taxonomy" id="2605782"/>
    <lineage>
        <taxon>Bacteria</taxon>
        <taxon>Pseudomonadati</taxon>
        <taxon>Thermodesulfobacteriota</taxon>
        <taxon>Desulfovibrionia</taxon>
        <taxon>Desulfovibrionales</taxon>
        <taxon>Desulfovibrionaceae</taxon>
        <taxon>Desulfovibrio</taxon>
    </lineage>
</organism>
<feature type="domain" description="SAM-dependent MTase RsmB/NOP-type" evidence="6">
    <location>
        <begin position="202"/>
        <end position="466"/>
    </location>
</feature>
<evidence type="ECO:0000259" key="6">
    <source>
        <dbReference type="PROSITE" id="PS51686"/>
    </source>
</evidence>
<dbReference type="SUPFAM" id="SSF53335">
    <property type="entry name" value="S-adenosyl-L-methionine-dependent methyltransferases"/>
    <property type="match status" value="1"/>
</dbReference>
<evidence type="ECO:0000313" key="7">
    <source>
        <dbReference type="EMBL" id="MSS28546.1"/>
    </source>
</evidence>
<keyword evidence="2 5" id="KW-0808">Transferase</keyword>
<accession>A0A6L5XN22</accession>
<dbReference type="Gene3D" id="1.10.940.10">
    <property type="entry name" value="NusB-like"/>
    <property type="match status" value="1"/>
</dbReference>
<dbReference type="InterPro" id="IPR029063">
    <property type="entry name" value="SAM-dependent_MTases_sf"/>
</dbReference>
<protein>
    <submittedName>
        <fullName evidence="7">Antitermination protein NusB</fullName>
    </submittedName>
</protein>
<dbReference type="Pfam" id="PF01029">
    <property type="entry name" value="NusB"/>
    <property type="match status" value="1"/>
</dbReference>